<name>A0ACC2JXA6_9PEZI</name>
<protein>
    <submittedName>
        <fullName evidence="1">Uncharacterized protein</fullName>
    </submittedName>
</protein>
<reference evidence="1" key="1">
    <citation type="submission" date="2022-12" db="EMBL/GenBank/DDBJ databases">
        <title>Genome Sequence of Lasiodiplodia mahajangana.</title>
        <authorList>
            <person name="Buettner E."/>
        </authorList>
    </citation>
    <scope>NUCLEOTIDE SEQUENCE</scope>
    <source>
        <strain evidence="1">VT137</strain>
    </source>
</reference>
<comment type="caution">
    <text evidence="1">The sequence shown here is derived from an EMBL/GenBank/DDBJ whole genome shotgun (WGS) entry which is preliminary data.</text>
</comment>
<accession>A0ACC2JXA6</accession>
<evidence type="ECO:0000313" key="2">
    <source>
        <dbReference type="Proteomes" id="UP001153332"/>
    </source>
</evidence>
<dbReference type="Proteomes" id="UP001153332">
    <property type="component" value="Unassembled WGS sequence"/>
</dbReference>
<gene>
    <name evidence="1" type="ORF">O1611_g1709</name>
</gene>
<organism evidence="1 2">
    <name type="scientific">Lasiodiplodia mahajangana</name>
    <dbReference type="NCBI Taxonomy" id="1108764"/>
    <lineage>
        <taxon>Eukaryota</taxon>
        <taxon>Fungi</taxon>
        <taxon>Dikarya</taxon>
        <taxon>Ascomycota</taxon>
        <taxon>Pezizomycotina</taxon>
        <taxon>Dothideomycetes</taxon>
        <taxon>Dothideomycetes incertae sedis</taxon>
        <taxon>Botryosphaeriales</taxon>
        <taxon>Botryosphaeriaceae</taxon>
        <taxon>Lasiodiplodia</taxon>
    </lineage>
</organism>
<proteinExistence type="predicted"/>
<sequence>MAQPDNQRSWAPVDDWLNGVDDCGNQPHGPSSSPTDQMDWLENYAGITCGAIKNDEADGFPKPLRDFLDPIKKGTLYYEGLFFASQRQEIRDYALATPRHREIFESFHMMDALFMKPADNMSDPVGLREYEQRLDPEFVGFILDQECECDSNSHPDESWNMMVNCPLMRRVVMGASRYLNTSDSDNPSVTVVPCTTARLIANFKIHGALGYRMDFAIAIEPSRAAAKRIDAKRKSMPEISINHVDYRPLLKRPIAIPVRTAGDFIKAKVRLMVWFAAQWKKIDSMTDRPPGVLPGIIIWRNQWYLVASTRTDDGRTVRHFCILI</sequence>
<dbReference type="EMBL" id="JAPUUL010000207">
    <property type="protein sequence ID" value="KAJ8131922.1"/>
    <property type="molecule type" value="Genomic_DNA"/>
</dbReference>
<evidence type="ECO:0000313" key="1">
    <source>
        <dbReference type="EMBL" id="KAJ8131922.1"/>
    </source>
</evidence>
<keyword evidence="2" id="KW-1185">Reference proteome</keyword>